<dbReference type="Proteomes" id="UP000236569">
    <property type="component" value="Unassembled WGS sequence"/>
</dbReference>
<dbReference type="PANTHER" id="PTHR30411">
    <property type="entry name" value="CYTOPLASMIC PROTEIN"/>
    <property type="match status" value="1"/>
</dbReference>
<dbReference type="CDD" id="cd04333">
    <property type="entry name" value="ProX_deacylase"/>
    <property type="match status" value="1"/>
</dbReference>
<keyword evidence="2" id="KW-0030">Aminoacyl-tRNA synthetase</keyword>
<keyword evidence="2" id="KW-0436">Ligase</keyword>
<dbReference type="GO" id="GO:0004812">
    <property type="term" value="F:aminoacyl-tRNA ligase activity"/>
    <property type="evidence" value="ECO:0007669"/>
    <property type="project" value="UniProtKB-KW"/>
</dbReference>
<dbReference type="SUPFAM" id="SSF55826">
    <property type="entry name" value="YbaK/ProRS associated domain"/>
    <property type="match status" value="1"/>
</dbReference>
<sequence length="175" mass="18366">MPLLVEGTVADLAPSARKVQDAWRALGVPAEVVELPGYTRTAAEAAATLGCDVEEIAKSLVFRMGGGEAVLVMLSGRDRVDETRLAECLGEAVGKADAAFVRECTGFAVGGVPPVGHVRSLVTLLDDALLELDAVWAAAGTPHAVARVLTRDLRRLPNARIATLRERREGTSVAA</sequence>
<comment type="caution">
    <text evidence="2">The sequence shown here is derived from an EMBL/GenBank/DDBJ whole genome shotgun (WGS) entry which is preliminary data.</text>
</comment>
<name>A0A2I9CSE8_9DEIO</name>
<reference evidence="3" key="1">
    <citation type="submission" date="2018-01" db="EMBL/GenBank/DDBJ databases">
        <title>Draft Genome Sequence of the Radioresistant Bacterium Deinococcus aerius TR0125, Isolated from the Higher Atmosphere above Japan.</title>
        <authorList>
            <person name="Satoh K."/>
            <person name="Arai H."/>
            <person name="Sanzen T."/>
            <person name="Kawaguchi Y."/>
            <person name="Hayashi H."/>
            <person name="Yokobori S."/>
            <person name="Yamagishi A."/>
            <person name="Oono Y."/>
            <person name="Narumi I."/>
        </authorList>
    </citation>
    <scope>NUCLEOTIDE SEQUENCE [LARGE SCALE GENOMIC DNA]</scope>
    <source>
        <strain evidence="3">TR0125</strain>
    </source>
</reference>
<dbReference type="AlphaFoldDB" id="A0A2I9CSE8"/>
<organism evidence="2 3">
    <name type="scientific">Deinococcus aerius</name>
    <dbReference type="NCBI Taxonomy" id="200253"/>
    <lineage>
        <taxon>Bacteria</taxon>
        <taxon>Thermotogati</taxon>
        <taxon>Deinococcota</taxon>
        <taxon>Deinococci</taxon>
        <taxon>Deinococcales</taxon>
        <taxon>Deinococcaceae</taxon>
        <taxon>Deinococcus</taxon>
    </lineage>
</organism>
<dbReference type="Pfam" id="PF04073">
    <property type="entry name" value="tRNA_edit"/>
    <property type="match status" value="1"/>
</dbReference>
<protein>
    <submittedName>
        <fullName evidence="2">YbaK/prolyl-tRNA synthetase associated region</fullName>
    </submittedName>
</protein>
<feature type="domain" description="YbaK/aminoacyl-tRNA synthetase-associated" evidence="1">
    <location>
        <begin position="39"/>
        <end position="156"/>
    </location>
</feature>
<accession>A0A2I9CSE8</accession>
<evidence type="ECO:0000259" key="1">
    <source>
        <dbReference type="Pfam" id="PF04073"/>
    </source>
</evidence>
<dbReference type="GO" id="GO:0002161">
    <property type="term" value="F:aminoacyl-tRNA deacylase activity"/>
    <property type="evidence" value="ECO:0007669"/>
    <property type="project" value="InterPro"/>
</dbReference>
<dbReference type="InterPro" id="IPR036754">
    <property type="entry name" value="YbaK/aa-tRNA-synt-asso_dom_sf"/>
</dbReference>
<proteinExistence type="predicted"/>
<evidence type="ECO:0000313" key="2">
    <source>
        <dbReference type="EMBL" id="GBF04582.1"/>
    </source>
</evidence>
<dbReference type="PANTHER" id="PTHR30411:SF1">
    <property type="entry name" value="CYTOPLASMIC PROTEIN"/>
    <property type="match status" value="1"/>
</dbReference>
<evidence type="ECO:0000313" key="3">
    <source>
        <dbReference type="Proteomes" id="UP000236569"/>
    </source>
</evidence>
<dbReference type="Gene3D" id="3.90.960.10">
    <property type="entry name" value="YbaK/aminoacyl-tRNA synthetase-associated domain"/>
    <property type="match status" value="1"/>
</dbReference>
<keyword evidence="3" id="KW-1185">Reference proteome</keyword>
<dbReference type="EMBL" id="BFAG01000002">
    <property type="protein sequence ID" value="GBF04582.1"/>
    <property type="molecule type" value="Genomic_DNA"/>
</dbReference>
<gene>
    <name evidence="2" type="ORF">DAERI_020179</name>
</gene>
<dbReference type="InterPro" id="IPR007214">
    <property type="entry name" value="YbaK/aa-tRNA-synth-assoc-dom"/>
</dbReference>